<dbReference type="RefSeq" id="WP_006680426.1">
    <property type="nucleotide sequence ID" value="NZ_JH815208.1"/>
</dbReference>
<reference evidence="1 2" key="1">
    <citation type="submission" date="2012-07" db="EMBL/GenBank/DDBJ databases">
        <title>The Genome Sequence of Actinomyces turicensis ACS-279-V-COL4.</title>
        <authorList>
            <consortium name="The Broad Institute Genome Sequencing Platform"/>
            <person name="Earl A."/>
            <person name="Ward D."/>
            <person name="Feldgarden M."/>
            <person name="Gevers D."/>
            <person name="Saerens B."/>
            <person name="Vaneechoutte M."/>
            <person name="Walker B."/>
            <person name="Young S.K."/>
            <person name="Zeng Q."/>
            <person name="Gargeya S."/>
            <person name="Fitzgerald M."/>
            <person name="Haas B."/>
            <person name="Abouelleil A."/>
            <person name="Alvarado L."/>
            <person name="Arachchi H.M."/>
            <person name="Berlin A."/>
            <person name="Chapman S.B."/>
            <person name="Goldberg J."/>
            <person name="Griggs A."/>
            <person name="Gujja S."/>
            <person name="Hansen M."/>
            <person name="Howarth C."/>
            <person name="Imamovic A."/>
            <person name="Larimer J."/>
            <person name="McCowen C."/>
            <person name="Montmayeur A."/>
            <person name="Murphy C."/>
            <person name="Neiman D."/>
            <person name="Pearson M."/>
            <person name="Priest M."/>
            <person name="Roberts A."/>
            <person name="Saif S."/>
            <person name="Shea T."/>
            <person name="Sisk P."/>
            <person name="Sykes S."/>
            <person name="Wortman J."/>
            <person name="Nusbaum C."/>
            <person name="Birren B."/>
        </authorList>
    </citation>
    <scope>NUCLEOTIDE SEQUENCE [LARGE SCALE GENOMIC DNA]</scope>
    <source>
        <strain evidence="1 2">ACS-279-V-Col4</strain>
    </source>
</reference>
<keyword evidence="2" id="KW-1185">Reference proteome</keyword>
<gene>
    <name evidence="1" type="ORF">HMPREF9241_00220</name>
</gene>
<evidence type="ECO:0008006" key="3">
    <source>
        <dbReference type="Google" id="ProtNLM"/>
    </source>
</evidence>
<name>K0Z7X8_9ACTO</name>
<dbReference type="Proteomes" id="UP000003994">
    <property type="component" value="Unassembled WGS sequence"/>
</dbReference>
<dbReference type="STRING" id="883077.HMPREF9241_00220"/>
<proteinExistence type="predicted"/>
<organism evidence="1 2">
    <name type="scientific">Schaalia turicensis ACS-279-V-Col4</name>
    <dbReference type="NCBI Taxonomy" id="883077"/>
    <lineage>
        <taxon>Bacteria</taxon>
        <taxon>Bacillati</taxon>
        <taxon>Actinomycetota</taxon>
        <taxon>Actinomycetes</taxon>
        <taxon>Actinomycetales</taxon>
        <taxon>Actinomycetaceae</taxon>
        <taxon>Schaalia</taxon>
    </lineage>
</organism>
<dbReference type="InterPro" id="IPR019660">
    <property type="entry name" value="Put_sensory_transdc_reg_YbjN"/>
</dbReference>
<sequence>MSTTTPVSTERIRQLLSDRDVSFGEYGEAELAIPTRNAVFFWNMSNPQVLQLRAQWRGIATDDAQFTALVNEVSACNSSRILPKAYLAPLEDAGKFGLIAECNAVASQGFTKAQLDAFWESSMSMILTFITDLEAALPEFVTWSDELDIQEDN</sequence>
<dbReference type="Pfam" id="PF10722">
    <property type="entry name" value="YbjN"/>
    <property type="match status" value="1"/>
</dbReference>
<dbReference type="eggNOG" id="ENOG5031H1I">
    <property type="taxonomic scope" value="Bacteria"/>
</dbReference>
<evidence type="ECO:0000313" key="1">
    <source>
        <dbReference type="EMBL" id="EJZ88359.1"/>
    </source>
</evidence>
<comment type="caution">
    <text evidence="1">The sequence shown here is derived from an EMBL/GenBank/DDBJ whole genome shotgun (WGS) entry which is preliminary data.</text>
</comment>
<dbReference type="AlphaFoldDB" id="K0Z7X8"/>
<dbReference type="EMBL" id="AGWQ01000002">
    <property type="protein sequence ID" value="EJZ88359.1"/>
    <property type="molecule type" value="Genomic_DNA"/>
</dbReference>
<accession>K0Z7X8</accession>
<dbReference type="PATRIC" id="fig|883077.3.peg.215"/>
<evidence type="ECO:0000313" key="2">
    <source>
        <dbReference type="Proteomes" id="UP000003994"/>
    </source>
</evidence>
<dbReference type="HOGENOM" id="CLU_108795_1_0_11"/>
<protein>
    <recommendedName>
        <fullName evidence="3">Sensory transduction regulator</fullName>
    </recommendedName>
</protein>